<keyword evidence="5" id="KW-1185">Reference proteome</keyword>
<feature type="region of interest" description="Disordered" evidence="3">
    <location>
        <begin position="1"/>
        <end position="53"/>
    </location>
</feature>
<gene>
    <name evidence="4" type="ORF">CUN59_20900</name>
</gene>
<dbReference type="RefSeq" id="WP_165790248.1">
    <property type="nucleotide sequence ID" value="NZ_PGEM01000234.1"/>
</dbReference>
<dbReference type="GO" id="GO:0006260">
    <property type="term" value="P:DNA replication"/>
    <property type="evidence" value="ECO:0007669"/>
    <property type="project" value="UniProtKB-KW"/>
</dbReference>
<keyword evidence="2" id="KW-0235">DNA replication</keyword>
<evidence type="ECO:0000313" key="5">
    <source>
        <dbReference type="Proteomes" id="UP000239589"/>
    </source>
</evidence>
<evidence type="ECO:0000313" key="4">
    <source>
        <dbReference type="EMBL" id="PPJ61446.1"/>
    </source>
</evidence>
<evidence type="ECO:0000256" key="1">
    <source>
        <dbReference type="ARBA" id="ARBA00008909"/>
    </source>
</evidence>
<evidence type="ECO:0000256" key="2">
    <source>
        <dbReference type="ARBA" id="ARBA00022705"/>
    </source>
</evidence>
<reference evidence="4 5" key="1">
    <citation type="submission" date="2018-02" db="EMBL/GenBank/DDBJ databases">
        <title>Discovery of a pederin family compound in a non-symbiotic bloom-forming cyanobacterium.</title>
        <authorList>
            <person name="Kust A."/>
            <person name="Mares J."/>
            <person name="Jokela J."/>
            <person name="Urajova P."/>
            <person name="Hajek J."/>
            <person name="Saurav K."/>
            <person name="Voracova K."/>
            <person name="Fewer D.P."/>
            <person name="Haapaniemi E."/>
            <person name="Permi P."/>
            <person name="Rehakova K."/>
            <person name="Sivonen K."/>
            <person name="Hrouzek P."/>
        </authorList>
    </citation>
    <scope>NUCLEOTIDE SEQUENCE [LARGE SCALE GENOMIC DNA]</scope>
    <source>
        <strain evidence="4 5">CHARLIE-1</strain>
    </source>
</reference>
<dbReference type="InterPro" id="IPR000989">
    <property type="entry name" value="Rep"/>
</dbReference>
<comment type="similarity">
    <text evidence="1">Belongs to the Gram-positive plasmids replication protein type 1 family.</text>
</comment>
<comment type="caution">
    <text evidence="4">The sequence shown here is derived from an EMBL/GenBank/DDBJ whole genome shotgun (WGS) entry which is preliminary data.</text>
</comment>
<protein>
    <submittedName>
        <fullName evidence="4">Uncharacterized protein</fullName>
    </submittedName>
</protein>
<sequence length="283" mass="29861">MWRETDTGPQNAVPYGIESRPFSASGEAGTAGGGAPLDNNAKSVGRSDDESPVKQGRILNFRHQRHAAGLLGGTARVGLCRWSVISRQAGVDVVMSRYGDAAGVSAHFEGLQTCGSVWDCPCCSARISETRRGEMNGLLAWARSEGFTVQMITLTARHGRRDALAALLDGMKRAKQRWGQHRAYKRLKALIVGSVTATEVTGGGEHGWHPHFHMIVVTVGPADLDALRDAWLSSLRWAGLDGTGAGWRGQGARAAGGNSTKRGGAGGRTEGGREAGGGRGPPR</sequence>
<dbReference type="AlphaFoldDB" id="A0A2S6CNX4"/>
<dbReference type="EMBL" id="PGEM01000234">
    <property type="protein sequence ID" value="PPJ61446.1"/>
    <property type="molecule type" value="Genomic_DNA"/>
</dbReference>
<dbReference type="Pfam" id="PF01446">
    <property type="entry name" value="Rep_1"/>
    <property type="match status" value="1"/>
</dbReference>
<feature type="compositionally biased region" description="Gly residues" evidence="3">
    <location>
        <begin position="263"/>
        <end position="283"/>
    </location>
</feature>
<feature type="region of interest" description="Disordered" evidence="3">
    <location>
        <begin position="246"/>
        <end position="283"/>
    </location>
</feature>
<proteinExistence type="inferred from homology"/>
<dbReference type="GO" id="GO:0003677">
    <property type="term" value="F:DNA binding"/>
    <property type="evidence" value="ECO:0007669"/>
    <property type="project" value="InterPro"/>
</dbReference>
<dbReference type="Proteomes" id="UP000239589">
    <property type="component" value="Unassembled WGS sequence"/>
</dbReference>
<name>A0A2S6CNX4_9CYAN</name>
<evidence type="ECO:0000256" key="3">
    <source>
        <dbReference type="SAM" id="MobiDB-lite"/>
    </source>
</evidence>
<organism evidence="4 5">
    <name type="scientific">Cuspidothrix issatschenkoi CHARLIE-1</name>
    <dbReference type="NCBI Taxonomy" id="2052836"/>
    <lineage>
        <taxon>Bacteria</taxon>
        <taxon>Bacillati</taxon>
        <taxon>Cyanobacteriota</taxon>
        <taxon>Cyanophyceae</taxon>
        <taxon>Nostocales</taxon>
        <taxon>Aphanizomenonaceae</taxon>
        <taxon>Cuspidothrix</taxon>
    </lineage>
</organism>
<feature type="non-terminal residue" evidence="4">
    <location>
        <position position="283"/>
    </location>
</feature>
<accession>A0A2S6CNX4</accession>